<organism evidence="2">
    <name type="scientific">uncultured Caudovirales phage</name>
    <dbReference type="NCBI Taxonomy" id="2100421"/>
    <lineage>
        <taxon>Viruses</taxon>
        <taxon>Duplodnaviria</taxon>
        <taxon>Heunggongvirae</taxon>
        <taxon>Uroviricota</taxon>
        <taxon>Caudoviricetes</taxon>
        <taxon>Peduoviridae</taxon>
        <taxon>Maltschvirus</taxon>
        <taxon>Maltschvirus maltsch</taxon>
    </lineage>
</organism>
<gene>
    <name evidence="2" type="ORF">UFOVP1071_34</name>
</gene>
<keyword evidence="1" id="KW-0472">Membrane</keyword>
<feature type="transmembrane region" description="Helical" evidence="1">
    <location>
        <begin position="30"/>
        <end position="51"/>
    </location>
</feature>
<keyword evidence="1" id="KW-0812">Transmembrane</keyword>
<evidence type="ECO:0000256" key="1">
    <source>
        <dbReference type="SAM" id="Phobius"/>
    </source>
</evidence>
<evidence type="ECO:0000313" key="2">
    <source>
        <dbReference type="EMBL" id="CAB4181443.1"/>
    </source>
</evidence>
<protein>
    <submittedName>
        <fullName evidence="2">Uncharacterized protein</fullName>
    </submittedName>
</protein>
<sequence>MRTKIIVGALLGGVIIPAYGLVYHYFGPAGAEIFSMSILFAGAGALIALIMT</sequence>
<dbReference type="EMBL" id="LR797022">
    <property type="protein sequence ID" value="CAB4181443.1"/>
    <property type="molecule type" value="Genomic_DNA"/>
</dbReference>
<reference evidence="2" key="1">
    <citation type="submission" date="2020-05" db="EMBL/GenBank/DDBJ databases">
        <authorList>
            <person name="Chiriac C."/>
            <person name="Salcher M."/>
            <person name="Ghai R."/>
            <person name="Kavagutti S V."/>
        </authorList>
    </citation>
    <scope>NUCLEOTIDE SEQUENCE</scope>
</reference>
<accession>A0A6J5QBH6</accession>
<proteinExistence type="predicted"/>
<name>A0A6J5QBH6_9CAUD</name>
<keyword evidence="1" id="KW-1133">Transmembrane helix</keyword>